<evidence type="ECO:0000313" key="1">
    <source>
        <dbReference type="EMBL" id="EIE76872.1"/>
    </source>
</evidence>
<dbReference type="AlphaFoldDB" id="I1BKZ2"/>
<sequence length="88" mass="10366">MTHFLLFSSNLHIFAQENCTTFKWASNVCKFQELTKCILISFRLIEIRYEYVKFLIIQERVWCIVSKQACTTAATAEFSERSYVTVLL</sequence>
<evidence type="ECO:0000313" key="2">
    <source>
        <dbReference type="Proteomes" id="UP000009138"/>
    </source>
</evidence>
<dbReference type="RefSeq" id="XP_067512268.1">
    <property type="nucleotide sequence ID" value="XM_067656167.1"/>
</dbReference>
<organism evidence="1 2">
    <name type="scientific">Rhizopus delemar (strain RA 99-880 / ATCC MYA-4621 / FGSC 9543 / NRRL 43880)</name>
    <name type="common">Mucormycosis agent</name>
    <name type="synonym">Rhizopus arrhizus var. delemar</name>
    <dbReference type="NCBI Taxonomy" id="246409"/>
    <lineage>
        <taxon>Eukaryota</taxon>
        <taxon>Fungi</taxon>
        <taxon>Fungi incertae sedis</taxon>
        <taxon>Mucoromycota</taxon>
        <taxon>Mucoromycotina</taxon>
        <taxon>Mucoromycetes</taxon>
        <taxon>Mucorales</taxon>
        <taxon>Mucorineae</taxon>
        <taxon>Rhizopodaceae</taxon>
        <taxon>Rhizopus</taxon>
    </lineage>
</organism>
<dbReference type="GeneID" id="93608548"/>
<dbReference type="Proteomes" id="UP000009138">
    <property type="component" value="Unassembled WGS sequence"/>
</dbReference>
<dbReference type="EMBL" id="CH476732">
    <property type="protein sequence ID" value="EIE76872.1"/>
    <property type="molecule type" value="Genomic_DNA"/>
</dbReference>
<dbReference type="VEuPathDB" id="FungiDB:RO3G_01576"/>
<name>I1BKZ2_RHIO9</name>
<reference evidence="1 2" key="1">
    <citation type="journal article" date="2009" name="PLoS Genet.">
        <title>Genomic analysis of the basal lineage fungus Rhizopus oryzae reveals a whole-genome duplication.</title>
        <authorList>
            <person name="Ma L.-J."/>
            <person name="Ibrahim A.S."/>
            <person name="Skory C."/>
            <person name="Grabherr M.G."/>
            <person name="Burger G."/>
            <person name="Butler M."/>
            <person name="Elias M."/>
            <person name="Idnurm A."/>
            <person name="Lang B.F."/>
            <person name="Sone T."/>
            <person name="Abe A."/>
            <person name="Calvo S.E."/>
            <person name="Corrochano L.M."/>
            <person name="Engels R."/>
            <person name="Fu J."/>
            <person name="Hansberg W."/>
            <person name="Kim J.-M."/>
            <person name="Kodira C.D."/>
            <person name="Koehrsen M.J."/>
            <person name="Liu B."/>
            <person name="Miranda-Saavedra D."/>
            <person name="O'Leary S."/>
            <person name="Ortiz-Castellanos L."/>
            <person name="Poulter R."/>
            <person name="Rodriguez-Romero J."/>
            <person name="Ruiz-Herrera J."/>
            <person name="Shen Y.-Q."/>
            <person name="Zeng Q."/>
            <person name="Galagan J."/>
            <person name="Birren B.W."/>
            <person name="Cuomo C.A."/>
            <person name="Wickes B.L."/>
        </authorList>
    </citation>
    <scope>NUCLEOTIDE SEQUENCE [LARGE SCALE GENOMIC DNA]</scope>
    <source>
        <strain evidence="2">RA 99-880 / ATCC MYA-4621 / FGSC 9543 / NRRL 43880</strain>
    </source>
</reference>
<proteinExistence type="predicted"/>
<accession>I1BKZ2</accession>
<keyword evidence="2" id="KW-1185">Reference proteome</keyword>
<gene>
    <name evidence="1" type="ORF">RO3G_01576</name>
</gene>
<protein>
    <submittedName>
        <fullName evidence="1">Uncharacterized protein</fullName>
    </submittedName>
</protein>
<dbReference type="InParanoid" id="I1BKZ2"/>